<reference evidence="1 2" key="1">
    <citation type="submission" date="2016-11" db="EMBL/GenBank/DDBJ databases">
        <authorList>
            <person name="Jaros S."/>
            <person name="Januszkiewicz K."/>
            <person name="Wedrychowicz H."/>
        </authorList>
    </citation>
    <scope>NUCLEOTIDE SEQUENCE [LARGE SCALE GENOMIC DNA]</scope>
    <source>
        <strain evidence="1 2">DSM 18772</strain>
    </source>
</reference>
<evidence type="ECO:0000313" key="2">
    <source>
        <dbReference type="Proteomes" id="UP000184510"/>
    </source>
</evidence>
<organism evidence="1 2">
    <name type="scientific">Rubritalea squalenifaciens DSM 18772</name>
    <dbReference type="NCBI Taxonomy" id="1123071"/>
    <lineage>
        <taxon>Bacteria</taxon>
        <taxon>Pseudomonadati</taxon>
        <taxon>Verrucomicrobiota</taxon>
        <taxon>Verrucomicrobiia</taxon>
        <taxon>Verrucomicrobiales</taxon>
        <taxon>Rubritaleaceae</taxon>
        <taxon>Rubritalea</taxon>
    </lineage>
</organism>
<dbReference type="EMBL" id="FQYR01000002">
    <property type="protein sequence ID" value="SHI58128.1"/>
    <property type="molecule type" value="Genomic_DNA"/>
</dbReference>
<accession>A0A1M6CBN2</accession>
<name>A0A1M6CBN2_9BACT</name>
<keyword evidence="2" id="KW-1185">Reference proteome</keyword>
<evidence type="ECO:0000313" key="1">
    <source>
        <dbReference type="EMBL" id="SHI58128.1"/>
    </source>
</evidence>
<gene>
    <name evidence="1" type="ORF">SAMN02745181_0434</name>
</gene>
<dbReference type="RefSeq" id="WP_143157858.1">
    <property type="nucleotide sequence ID" value="NZ_FQYR01000002.1"/>
</dbReference>
<proteinExistence type="predicted"/>
<sequence length="154" mass="18221">MSHFTARFTISATDLFARKYGGTVRFCDDEEWRIEADWWNGKYRLTHDTLPEIQDQSSFFSRTTDFKQQGVLLCSTYERMGATNCLRTDGVNTYYKFTKKDGDSWYYQSEELAVYIPARDHEASMEVIYHQPADKWKYALLALMSYLNIQHMDE</sequence>
<dbReference type="STRING" id="1123071.SAMN02745181_0434"/>
<dbReference type="InParanoid" id="A0A1M6CBN2"/>
<dbReference type="Proteomes" id="UP000184510">
    <property type="component" value="Unassembled WGS sequence"/>
</dbReference>
<protein>
    <submittedName>
        <fullName evidence="1">Uncharacterized protein</fullName>
    </submittedName>
</protein>
<dbReference type="AlphaFoldDB" id="A0A1M6CBN2"/>